<keyword evidence="2" id="KW-0472">Membrane</keyword>
<feature type="transmembrane region" description="Helical" evidence="2">
    <location>
        <begin position="81"/>
        <end position="104"/>
    </location>
</feature>
<evidence type="ECO:0000256" key="1">
    <source>
        <dbReference type="ARBA" id="ARBA00022553"/>
    </source>
</evidence>
<dbReference type="InterPro" id="IPR012340">
    <property type="entry name" value="NA-bd_OB-fold"/>
</dbReference>
<keyword evidence="2" id="KW-1133">Transmembrane helix</keyword>
<keyword evidence="5" id="KW-1185">Reference proteome</keyword>
<evidence type="ECO:0000313" key="4">
    <source>
        <dbReference type="EMBL" id="GGD74638.1"/>
    </source>
</evidence>
<evidence type="ECO:0000256" key="2">
    <source>
        <dbReference type="SAM" id="Phobius"/>
    </source>
</evidence>
<evidence type="ECO:0000313" key="5">
    <source>
        <dbReference type="Proteomes" id="UP000614272"/>
    </source>
</evidence>
<dbReference type="SMART" id="SM00357">
    <property type="entry name" value="CSP"/>
    <property type="match status" value="1"/>
</dbReference>
<keyword evidence="2" id="KW-0812">Transmembrane</keyword>
<dbReference type="GO" id="GO:0003677">
    <property type="term" value="F:DNA binding"/>
    <property type="evidence" value="ECO:0007669"/>
    <property type="project" value="UniProtKB-KW"/>
</dbReference>
<comment type="caution">
    <text evidence="4">The sequence shown here is derived from an EMBL/GenBank/DDBJ whole genome shotgun (WGS) entry which is preliminary data.</text>
</comment>
<dbReference type="CDD" id="cd04458">
    <property type="entry name" value="CSP_CDS"/>
    <property type="match status" value="1"/>
</dbReference>
<dbReference type="InterPro" id="IPR002059">
    <property type="entry name" value="CSP_DNA-bd"/>
</dbReference>
<dbReference type="RefSeq" id="WP_099035933.1">
    <property type="nucleotide sequence ID" value="NZ_BMGJ01000015.1"/>
</dbReference>
<dbReference type="InterPro" id="IPR010718">
    <property type="entry name" value="DUF1294"/>
</dbReference>
<reference evidence="5" key="1">
    <citation type="journal article" date="2019" name="Int. J. Syst. Evol. Microbiol.">
        <title>The Global Catalogue of Microorganisms (GCM) 10K type strain sequencing project: providing services to taxonomists for standard genome sequencing and annotation.</title>
        <authorList>
            <consortium name="The Broad Institute Genomics Platform"/>
            <consortium name="The Broad Institute Genome Sequencing Center for Infectious Disease"/>
            <person name="Wu L."/>
            <person name="Ma J."/>
        </authorList>
    </citation>
    <scope>NUCLEOTIDE SEQUENCE [LARGE SCALE GENOMIC DNA]</scope>
    <source>
        <strain evidence="5">CGMCC 1.12923</strain>
    </source>
</reference>
<dbReference type="Pfam" id="PF00313">
    <property type="entry name" value="CSD"/>
    <property type="match status" value="1"/>
</dbReference>
<feature type="transmembrane region" description="Helical" evidence="2">
    <location>
        <begin position="174"/>
        <end position="191"/>
    </location>
</feature>
<feature type="domain" description="CSD" evidence="3">
    <location>
        <begin position="2"/>
        <end position="67"/>
    </location>
</feature>
<name>A0ABQ1RLK9_9ALTE</name>
<gene>
    <name evidence="4" type="ORF">GCM10011357_32100</name>
</gene>
<feature type="transmembrane region" description="Helical" evidence="2">
    <location>
        <begin position="110"/>
        <end position="127"/>
    </location>
</feature>
<dbReference type="EMBL" id="BMGJ01000015">
    <property type="protein sequence ID" value="GGD74638.1"/>
    <property type="molecule type" value="Genomic_DNA"/>
</dbReference>
<dbReference type="PANTHER" id="PTHR12962:SF1">
    <property type="entry name" value="COLD SHOCK DOMAIN-CONTAINING PROTEIN CG9705"/>
    <property type="match status" value="1"/>
</dbReference>
<dbReference type="SUPFAM" id="SSF50249">
    <property type="entry name" value="Nucleic acid-binding proteins"/>
    <property type="match status" value="1"/>
</dbReference>
<sequence>MRFQGKLTNWNDDKGFGFVEPNGGGDRSFVHIKSFQKRSRRPAEGDLIIYEQVKEPQGKFKAINVSLVADRKVRPEPPKKSANPGALIVVTFSVILTATVLLKYLPPEVLYLYIATSTIAFIFYAFDKSAAKNGRWRTPESHLHFLSLVGGWPGAFYAQKSLRHKSSKTEFKRVYWATVMMNIFAFVWLFTGQGRHFLLAIVG</sequence>
<keyword evidence="1" id="KW-0597">Phosphoprotein</keyword>
<accession>A0ABQ1RLK9</accession>
<evidence type="ECO:0000259" key="3">
    <source>
        <dbReference type="PROSITE" id="PS51857"/>
    </source>
</evidence>
<dbReference type="PANTHER" id="PTHR12962">
    <property type="entry name" value="CALCIUM-REGULATED HEAT STABLE PROTEIN CRHSP-24-RELATED"/>
    <property type="match status" value="1"/>
</dbReference>
<dbReference type="InterPro" id="IPR011129">
    <property type="entry name" value="CSD"/>
</dbReference>
<proteinExistence type="predicted"/>
<dbReference type="Proteomes" id="UP000614272">
    <property type="component" value="Unassembled WGS sequence"/>
</dbReference>
<dbReference type="Gene3D" id="2.40.50.140">
    <property type="entry name" value="Nucleic acid-binding proteins"/>
    <property type="match status" value="1"/>
</dbReference>
<protein>
    <submittedName>
        <fullName evidence="4">DNA-binding protein</fullName>
    </submittedName>
</protein>
<dbReference type="PROSITE" id="PS51857">
    <property type="entry name" value="CSD_2"/>
    <property type="match status" value="1"/>
</dbReference>
<dbReference type="Pfam" id="PF06961">
    <property type="entry name" value="DUF1294"/>
    <property type="match status" value="1"/>
</dbReference>
<organism evidence="4 5">
    <name type="scientific">Lacimicrobium alkaliphilum</name>
    <dbReference type="NCBI Taxonomy" id="1526571"/>
    <lineage>
        <taxon>Bacteria</taxon>
        <taxon>Pseudomonadati</taxon>
        <taxon>Pseudomonadota</taxon>
        <taxon>Gammaproteobacteria</taxon>
        <taxon>Alteromonadales</taxon>
        <taxon>Alteromonadaceae</taxon>
        <taxon>Lacimicrobium</taxon>
    </lineage>
</organism>
<keyword evidence="4" id="KW-0238">DNA-binding</keyword>
<dbReference type="InterPro" id="IPR052069">
    <property type="entry name" value="Ca-reg_mRNA-binding_domain"/>
</dbReference>